<evidence type="ECO:0000313" key="2">
    <source>
        <dbReference type="Proteomes" id="UP001257627"/>
    </source>
</evidence>
<proteinExistence type="predicted"/>
<name>A0ABU3V5G6_9ACTN</name>
<protein>
    <submittedName>
        <fullName evidence="1">Uncharacterized protein</fullName>
    </submittedName>
</protein>
<organism evidence="1 2">
    <name type="scientific">Streptomyces mirabilis</name>
    <dbReference type="NCBI Taxonomy" id="68239"/>
    <lineage>
        <taxon>Bacteria</taxon>
        <taxon>Bacillati</taxon>
        <taxon>Actinomycetota</taxon>
        <taxon>Actinomycetes</taxon>
        <taxon>Kitasatosporales</taxon>
        <taxon>Streptomycetaceae</taxon>
        <taxon>Streptomyces</taxon>
    </lineage>
</organism>
<keyword evidence="1" id="KW-0614">Plasmid</keyword>
<keyword evidence="2" id="KW-1185">Reference proteome</keyword>
<geneLocation type="plasmid" evidence="1">
    <name>unnamed1</name>
</geneLocation>
<sequence>MRGLAGRAMLDHSHLGWFERAERKADRSQAALLDQVLCANGMLFRLWERIDVERGHVANPSVHVTKSSSADMVPGLVLKMPDPVPAIVQCSPRNASDGVFLSCGTLGPT</sequence>
<dbReference type="Proteomes" id="UP001257627">
    <property type="component" value="Unassembled WGS sequence"/>
</dbReference>
<accession>A0ABU3V5G6</accession>
<dbReference type="EMBL" id="JARAKF010000003">
    <property type="protein sequence ID" value="MDU9001255.1"/>
    <property type="molecule type" value="Genomic_DNA"/>
</dbReference>
<reference evidence="1 2" key="1">
    <citation type="submission" date="2023-02" db="EMBL/GenBank/DDBJ databases">
        <authorList>
            <person name="Maleckis M."/>
        </authorList>
    </citation>
    <scope>NUCLEOTIDE SEQUENCE [LARGE SCALE GENOMIC DNA]</scope>
    <source>
        <strain evidence="1 2">P8-A2</strain>
        <plasmid evidence="1">unnamed1</plasmid>
    </source>
</reference>
<comment type="caution">
    <text evidence="1">The sequence shown here is derived from an EMBL/GenBank/DDBJ whole genome shotgun (WGS) entry which is preliminary data.</text>
</comment>
<evidence type="ECO:0000313" key="1">
    <source>
        <dbReference type="EMBL" id="MDU9001255.1"/>
    </source>
</evidence>
<gene>
    <name evidence="1" type="ORF">PU648_55225</name>
</gene>
<dbReference type="RefSeq" id="WP_266944052.1">
    <property type="nucleotide sequence ID" value="NZ_JAPEMK010000002.1"/>
</dbReference>